<evidence type="ECO:0000256" key="2">
    <source>
        <dbReference type="SAM" id="MobiDB-lite"/>
    </source>
</evidence>
<keyword evidence="1" id="KW-0175">Coiled coil</keyword>
<evidence type="ECO:0000313" key="4">
    <source>
        <dbReference type="EMBL" id="KTD19741.1"/>
    </source>
</evidence>
<feature type="region of interest" description="Disordered" evidence="2">
    <location>
        <begin position="360"/>
        <end position="395"/>
    </location>
</feature>
<feature type="compositionally biased region" description="Polar residues" evidence="2">
    <location>
        <begin position="360"/>
        <end position="377"/>
    </location>
</feature>
<dbReference type="Proteomes" id="UP000054997">
    <property type="component" value="Unassembled WGS sequence"/>
</dbReference>
<reference evidence="4 5" key="1">
    <citation type="submission" date="2015-11" db="EMBL/GenBank/DDBJ databases">
        <title>Genomic analysis of 38 Legionella species identifies large and diverse effector repertoires.</title>
        <authorList>
            <person name="Burstein D."/>
            <person name="Amaro F."/>
            <person name="Zusman T."/>
            <person name="Lifshitz Z."/>
            <person name="Cohen O."/>
            <person name="Gilbert J.A."/>
            <person name="Pupko T."/>
            <person name="Shuman H.A."/>
            <person name="Segal G."/>
        </authorList>
    </citation>
    <scope>NUCLEOTIDE SEQUENCE [LARGE SCALE GENOMIC DNA]</scope>
    <source>
        <strain evidence="4 5">ATCC 49505</strain>
    </source>
</reference>
<keyword evidence="3" id="KW-1133">Transmembrane helix</keyword>
<organism evidence="4 5">
    <name type="scientific">Legionella londiniensis</name>
    <dbReference type="NCBI Taxonomy" id="45068"/>
    <lineage>
        <taxon>Bacteria</taxon>
        <taxon>Pseudomonadati</taxon>
        <taxon>Pseudomonadota</taxon>
        <taxon>Gammaproteobacteria</taxon>
        <taxon>Legionellales</taxon>
        <taxon>Legionellaceae</taxon>
        <taxon>Legionella</taxon>
    </lineage>
</organism>
<evidence type="ECO:0000313" key="5">
    <source>
        <dbReference type="Proteomes" id="UP000054997"/>
    </source>
</evidence>
<accession>A0A0W0VIM3</accession>
<dbReference type="EMBL" id="LNYK01000033">
    <property type="protein sequence ID" value="KTD19741.1"/>
    <property type="molecule type" value="Genomic_DNA"/>
</dbReference>
<keyword evidence="3" id="KW-0812">Transmembrane</keyword>
<gene>
    <name evidence="4" type="ORF">Llon_1913</name>
</gene>
<feature type="transmembrane region" description="Helical" evidence="3">
    <location>
        <begin position="150"/>
        <end position="170"/>
    </location>
</feature>
<feature type="transmembrane region" description="Helical" evidence="3">
    <location>
        <begin position="263"/>
        <end position="286"/>
    </location>
</feature>
<evidence type="ECO:0000256" key="3">
    <source>
        <dbReference type="SAM" id="Phobius"/>
    </source>
</evidence>
<name>A0A0W0VIM3_9GAMM</name>
<proteinExistence type="predicted"/>
<sequence length="427" mass="46659">METDNEESVRLSPEAYLQKAQEMLADPEFSPTAKERSKLILALKFLPLLTGIGNNVIGIGSAIAQLIAIEKSISNALRATSHTIADSFQYAGIAFAALDFIRIPALYLSSWMLGEKSPVTLSKNARWLYAGILLGLAITALAVPAAAAPIALLTGVMGLGVSIFSMAWFFQRRQEVRQELNKINKAIKGENAKLKTLQEQAKEYESKLQEAIKAKNKEVIQEYTAKIEKLHQTFASQKEKLQNLHERKEKYEKKKLKRGMGGLADKTVGVGLSALALIGLVTYLYFPPAGLGILLAGAAIGTLYIVARVTYPLIKNFAAWIREKISAPTSKEEGVQQENEVAPQLNVVHESQATVLNQLAQKSDNPKKGNSQTAENQSAEKTKTATEPKKSGAALSYSSPWYSFFSFNLARGKAPSVKPPKINNPKT</sequence>
<keyword evidence="3" id="KW-0472">Membrane</keyword>
<feature type="transmembrane region" description="Helical" evidence="3">
    <location>
        <begin position="45"/>
        <end position="68"/>
    </location>
</feature>
<dbReference type="PATRIC" id="fig|45068.5.peg.2079"/>
<feature type="transmembrane region" description="Helical" evidence="3">
    <location>
        <begin position="292"/>
        <end position="314"/>
    </location>
</feature>
<keyword evidence="5" id="KW-1185">Reference proteome</keyword>
<protein>
    <submittedName>
        <fullName evidence="4">Coiled-coil protein</fullName>
    </submittedName>
</protein>
<dbReference type="OrthoDB" id="5651605at2"/>
<dbReference type="RefSeq" id="WP_058529888.1">
    <property type="nucleotide sequence ID" value="NZ_CAAAHZ010000001.1"/>
</dbReference>
<feature type="coiled-coil region" evidence="1">
    <location>
        <begin position="173"/>
        <end position="254"/>
    </location>
</feature>
<dbReference type="STRING" id="45068.Llon_1913"/>
<evidence type="ECO:0000256" key="1">
    <source>
        <dbReference type="SAM" id="Coils"/>
    </source>
</evidence>
<feature type="transmembrane region" description="Helical" evidence="3">
    <location>
        <begin position="127"/>
        <end position="144"/>
    </location>
</feature>
<dbReference type="AlphaFoldDB" id="A0A0W0VIM3"/>
<feature type="transmembrane region" description="Helical" evidence="3">
    <location>
        <begin position="88"/>
        <end position="107"/>
    </location>
</feature>
<feature type="compositionally biased region" description="Basic and acidic residues" evidence="2">
    <location>
        <begin position="378"/>
        <end position="390"/>
    </location>
</feature>
<comment type="caution">
    <text evidence="4">The sequence shown here is derived from an EMBL/GenBank/DDBJ whole genome shotgun (WGS) entry which is preliminary data.</text>
</comment>